<keyword evidence="4" id="KW-1133">Transmembrane helix</keyword>
<evidence type="ECO:0000256" key="1">
    <source>
        <dbReference type="ARBA" id="ARBA00006739"/>
    </source>
</evidence>
<evidence type="ECO:0000256" key="2">
    <source>
        <dbReference type="ARBA" id="ARBA00022676"/>
    </source>
</evidence>
<sequence length="279" mass="33359">MKQDLSRFEKDLTIQLIRSKFNLILAGGNNKAIKNSNGDYICILNNDTEVEPNFIEEMVKFLERNPDAGLISPKIKSYKYKKYIWYSGLKVSFLYPILTRLLGFWEYDPKNQKYNNISTTDCAPGTAMFLRKEIFDEIDLWDELFFLYHADVDINIRAQKKGYKSYYVPTTIVYHKVFEQRIKKSLLFTYLQKRNSQIVVWKHARLVNILIFYIGYLTWNLIEIFINILKKEKNLSVLHLYSMWHGFRAGIKRRTSRSCKNYLVKDYRFISQAKMRFNH</sequence>
<keyword evidence="2" id="KW-0328">Glycosyltransferase</keyword>
<dbReference type="Pfam" id="PF00535">
    <property type="entry name" value="Glycos_transf_2"/>
    <property type="match status" value="1"/>
</dbReference>
<gene>
    <name evidence="6" type="ORF">LCGC14_1068470</name>
</gene>
<dbReference type="InterPro" id="IPR029044">
    <property type="entry name" value="Nucleotide-diphossugar_trans"/>
</dbReference>
<proteinExistence type="inferred from homology"/>
<keyword evidence="4" id="KW-0812">Transmembrane</keyword>
<keyword evidence="3" id="KW-0808">Transferase</keyword>
<dbReference type="PANTHER" id="PTHR43179">
    <property type="entry name" value="RHAMNOSYLTRANSFERASE WBBL"/>
    <property type="match status" value="1"/>
</dbReference>
<evidence type="ECO:0000313" key="6">
    <source>
        <dbReference type="EMBL" id="KKN07308.1"/>
    </source>
</evidence>
<feature type="transmembrane region" description="Helical" evidence="4">
    <location>
        <begin position="83"/>
        <end position="105"/>
    </location>
</feature>
<dbReference type="SUPFAM" id="SSF53448">
    <property type="entry name" value="Nucleotide-diphospho-sugar transferases"/>
    <property type="match status" value="1"/>
</dbReference>
<accession>A0A0F9QPW4</accession>
<comment type="caution">
    <text evidence="6">The sequence shown here is derived from an EMBL/GenBank/DDBJ whole genome shotgun (WGS) entry which is preliminary data.</text>
</comment>
<comment type="similarity">
    <text evidence="1">Belongs to the glycosyltransferase 2 family.</text>
</comment>
<organism evidence="6">
    <name type="scientific">marine sediment metagenome</name>
    <dbReference type="NCBI Taxonomy" id="412755"/>
    <lineage>
        <taxon>unclassified sequences</taxon>
        <taxon>metagenomes</taxon>
        <taxon>ecological metagenomes</taxon>
    </lineage>
</organism>
<evidence type="ECO:0000256" key="4">
    <source>
        <dbReference type="SAM" id="Phobius"/>
    </source>
</evidence>
<dbReference type="AlphaFoldDB" id="A0A0F9QPW4"/>
<dbReference type="Gene3D" id="3.90.550.10">
    <property type="entry name" value="Spore Coat Polysaccharide Biosynthesis Protein SpsA, Chain A"/>
    <property type="match status" value="1"/>
</dbReference>
<dbReference type="EMBL" id="LAZR01004584">
    <property type="protein sequence ID" value="KKN07308.1"/>
    <property type="molecule type" value="Genomic_DNA"/>
</dbReference>
<feature type="transmembrane region" description="Helical" evidence="4">
    <location>
        <begin position="210"/>
        <end position="229"/>
    </location>
</feature>
<protein>
    <recommendedName>
        <fullName evidence="5">Glycosyltransferase 2-like domain-containing protein</fullName>
    </recommendedName>
</protein>
<feature type="domain" description="Glycosyltransferase 2-like" evidence="5">
    <location>
        <begin position="10"/>
        <end position="132"/>
    </location>
</feature>
<dbReference type="PANTHER" id="PTHR43179:SF12">
    <property type="entry name" value="GALACTOFURANOSYLTRANSFERASE GLFT2"/>
    <property type="match status" value="1"/>
</dbReference>
<dbReference type="InterPro" id="IPR001173">
    <property type="entry name" value="Glyco_trans_2-like"/>
</dbReference>
<evidence type="ECO:0000256" key="3">
    <source>
        <dbReference type="ARBA" id="ARBA00022679"/>
    </source>
</evidence>
<keyword evidence="4" id="KW-0472">Membrane</keyword>
<reference evidence="6" key="1">
    <citation type="journal article" date="2015" name="Nature">
        <title>Complex archaea that bridge the gap between prokaryotes and eukaryotes.</title>
        <authorList>
            <person name="Spang A."/>
            <person name="Saw J.H."/>
            <person name="Jorgensen S.L."/>
            <person name="Zaremba-Niedzwiedzka K."/>
            <person name="Martijn J."/>
            <person name="Lind A.E."/>
            <person name="van Eijk R."/>
            <person name="Schleper C."/>
            <person name="Guy L."/>
            <person name="Ettema T.J."/>
        </authorList>
    </citation>
    <scope>NUCLEOTIDE SEQUENCE</scope>
</reference>
<name>A0A0F9QPW4_9ZZZZ</name>
<dbReference type="GO" id="GO:0016757">
    <property type="term" value="F:glycosyltransferase activity"/>
    <property type="evidence" value="ECO:0007669"/>
    <property type="project" value="UniProtKB-KW"/>
</dbReference>
<evidence type="ECO:0000259" key="5">
    <source>
        <dbReference type="Pfam" id="PF00535"/>
    </source>
</evidence>